<dbReference type="AlphaFoldDB" id="A0AB36FND9"/>
<organism evidence="2 3">
    <name type="scientific">Alteromonas macleodii</name>
    <name type="common">Pseudoalteromonas macleodii</name>
    <dbReference type="NCBI Taxonomy" id="28108"/>
    <lineage>
        <taxon>Bacteria</taxon>
        <taxon>Pseudomonadati</taxon>
        <taxon>Pseudomonadota</taxon>
        <taxon>Gammaproteobacteria</taxon>
        <taxon>Alteromonadales</taxon>
        <taxon>Alteromonadaceae</taxon>
        <taxon>Alteromonas/Salinimonas group</taxon>
        <taxon>Alteromonas</taxon>
    </lineage>
</organism>
<keyword evidence="3" id="KW-1185">Reference proteome</keyword>
<feature type="signal peptide" evidence="1">
    <location>
        <begin position="1"/>
        <end position="21"/>
    </location>
</feature>
<gene>
    <name evidence="2" type="ORF">BFV95_4608</name>
</gene>
<sequence>MRHNSLVLTLLLSALSFGALGQTTSESTATYYSDPNQLKTNILDPILSDQEMVNADGTTFNAQAQCNAENEYLRVYATVQGDGDLDVSVVHDHNLDGAFSPTQVIPDIAGVCHNGYATNCSSDFQSCDFFEWNVDASLNISGTPSYIDQGDGVHGCYCINNSCGAGLYFVNQERIHDDIGMGISMAFQRANPSFGVTNVQTDSGVTSFYGHDPDTCDPGETNQHVYYDNPSSIPSAAFTAAGSSALFSQVQTAQNSGHSSTIQTCFEEHDVTLVTPPLSEVIKINSHSGRYSISTCGADCLNLRIGMVGDNYYTPVCGSTCGSEMFTETAEIEFNLADGTTISSVTASADYDDHFELLINDTLAFSEYNGNFSYSTRLPVPPIGAGRGFAERGNDSMGLRTVSPGVIPRITPGVDATYDFRLNILVGGEGDMFMNIRFQLDRGCTATPTVNNTCGSIPSDCYLDGEEIDGITTVSNTVGTGLVPLPSSRTFTVGSCSETISRPYWRIDRSYRCPASGSPYDFSQGLERAVVVNNSASVTGYNDRRFDGGTTINSSESLTLPTLPTVSNCEQSCKTRRTVDELGIATSGLAVGSRPDDTRYEYSYKACVDSTCPLEAGETIETPCGCMDRFSEAASAIQAFRLAGKDFVCTTETP</sequence>
<name>A0AB36FND9_ALTMA</name>
<protein>
    <recommendedName>
        <fullName evidence="4">MSHA biogenesis protein MshQ</fullName>
    </recommendedName>
</protein>
<proteinExistence type="predicted"/>
<dbReference type="RefSeq" id="WP_069945354.1">
    <property type="nucleotide sequence ID" value="NZ_MIPW01000063.1"/>
</dbReference>
<evidence type="ECO:0000313" key="2">
    <source>
        <dbReference type="EMBL" id="OES24849.1"/>
    </source>
</evidence>
<evidence type="ECO:0000256" key="1">
    <source>
        <dbReference type="SAM" id="SignalP"/>
    </source>
</evidence>
<keyword evidence="1" id="KW-0732">Signal</keyword>
<feature type="chain" id="PRO_5044186936" description="MSHA biogenesis protein MshQ" evidence="1">
    <location>
        <begin position="22"/>
        <end position="654"/>
    </location>
</feature>
<accession>A0AB36FND9</accession>
<evidence type="ECO:0000313" key="3">
    <source>
        <dbReference type="Proteomes" id="UP000095392"/>
    </source>
</evidence>
<dbReference type="Proteomes" id="UP000095392">
    <property type="component" value="Unassembled WGS sequence"/>
</dbReference>
<comment type="caution">
    <text evidence="2">The sequence shown here is derived from an EMBL/GenBank/DDBJ whole genome shotgun (WGS) entry which is preliminary data.</text>
</comment>
<reference evidence="2 3" key="1">
    <citation type="submission" date="2016-09" db="EMBL/GenBank/DDBJ databases">
        <title>Draft Genome Sequence of four Alteromonas macleodii strains isolated from copper coupons and grown long-term at elevated copper levels.</title>
        <authorList>
            <person name="Cusick K."/>
            <person name="Dale J."/>
            <person name="Little B."/>
            <person name="Biffinger J."/>
        </authorList>
    </citation>
    <scope>NUCLEOTIDE SEQUENCE [LARGE SCALE GENOMIC DNA]</scope>
    <source>
        <strain evidence="2 3">KCP01</strain>
    </source>
</reference>
<dbReference type="EMBL" id="MIPY01000058">
    <property type="protein sequence ID" value="OES24849.1"/>
    <property type="molecule type" value="Genomic_DNA"/>
</dbReference>
<evidence type="ECO:0008006" key="4">
    <source>
        <dbReference type="Google" id="ProtNLM"/>
    </source>
</evidence>